<reference evidence="7" key="2">
    <citation type="submission" date="2015-06" db="UniProtKB">
        <authorList>
            <consortium name="EnsemblPlants"/>
        </authorList>
    </citation>
    <scope>IDENTIFICATION</scope>
    <source>
        <strain evidence="7">cv. Heinz 1706</strain>
    </source>
</reference>
<dbReference type="EnsemblPlants" id="Solyc05g014040.1.1">
    <property type="protein sequence ID" value="Solyc05g014040.1.1"/>
    <property type="gene ID" value="Solyc05g014040.1"/>
</dbReference>
<dbReference type="Proteomes" id="UP000004994">
    <property type="component" value="Chromosome 5"/>
</dbReference>
<evidence type="ECO:0000256" key="3">
    <source>
        <dbReference type="ARBA" id="ARBA00023125"/>
    </source>
</evidence>
<evidence type="ECO:0000256" key="5">
    <source>
        <dbReference type="ARBA" id="ARBA00023242"/>
    </source>
</evidence>
<dbReference type="Pfam" id="PF03106">
    <property type="entry name" value="WRKY"/>
    <property type="match status" value="1"/>
</dbReference>
<dbReference type="Gramene" id="Solyc05g014040.1.1">
    <property type="protein sequence ID" value="Solyc05g014040.1.1"/>
    <property type="gene ID" value="Solyc05g014040.1"/>
</dbReference>
<dbReference type="GO" id="GO:0005634">
    <property type="term" value="C:nucleus"/>
    <property type="evidence" value="ECO:0000318"/>
    <property type="project" value="GO_Central"/>
</dbReference>
<dbReference type="InterPro" id="IPR036576">
    <property type="entry name" value="WRKY_dom_sf"/>
</dbReference>
<dbReference type="SUPFAM" id="SSF118290">
    <property type="entry name" value="WRKY DNA-binding domain"/>
    <property type="match status" value="1"/>
</dbReference>
<keyword evidence="2" id="KW-0805">Transcription regulation</keyword>
<proteinExistence type="predicted"/>
<dbReference type="STRING" id="4081.K4BYC4"/>
<evidence type="ECO:0000256" key="1">
    <source>
        <dbReference type="ARBA" id="ARBA00004123"/>
    </source>
</evidence>
<dbReference type="PhylomeDB" id="K4BYC4"/>
<dbReference type="Gene3D" id="2.20.25.80">
    <property type="entry name" value="WRKY domain"/>
    <property type="match status" value="1"/>
</dbReference>
<evidence type="ECO:0000256" key="2">
    <source>
        <dbReference type="ARBA" id="ARBA00023015"/>
    </source>
</evidence>
<evidence type="ECO:0000313" key="8">
    <source>
        <dbReference type="Proteomes" id="UP000004994"/>
    </source>
</evidence>
<evidence type="ECO:0000313" key="7">
    <source>
        <dbReference type="EnsemblPlants" id="Solyc05g014040.1.1"/>
    </source>
</evidence>
<dbReference type="InterPro" id="IPR044810">
    <property type="entry name" value="WRKY_plant"/>
</dbReference>
<reference evidence="7" key="1">
    <citation type="journal article" date="2012" name="Nature">
        <title>The tomato genome sequence provides insights into fleshy fruit evolution.</title>
        <authorList>
            <consortium name="Tomato Genome Consortium"/>
        </authorList>
    </citation>
    <scope>NUCLEOTIDE SEQUENCE [LARGE SCALE GENOMIC DNA]</scope>
    <source>
        <strain evidence="7">cv. Heinz 1706</strain>
    </source>
</reference>
<accession>K4BYC4</accession>
<dbReference type="InParanoid" id="K4BYC4"/>
<dbReference type="PANTHER" id="PTHR32096">
    <property type="entry name" value="WRKY TRANSCRIPTION FACTOR 30-RELATED-RELATED"/>
    <property type="match status" value="1"/>
</dbReference>
<dbReference type="GO" id="GO:0006355">
    <property type="term" value="P:regulation of DNA-templated transcription"/>
    <property type="evidence" value="ECO:0000318"/>
    <property type="project" value="GO_Central"/>
</dbReference>
<name>K4BYC4_SOLLC</name>
<dbReference type="eggNOG" id="ENOG502QW38">
    <property type="taxonomic scope" value="Eukaryota"/>
</dbReference>
<evidence type="ECO:0000256" key="4">
    <source>
        <dbReference type="ARBA" id="ARBA00023163"/>
    </source>
</evidence>
<dbReference type="GO" id="GO:0000976">
    <property type="term" value="F:transcription cis-regulatory region binding"/>
    <property type="evidence" value="ECO:0000318"/>
    <property type="project" value="GO_Central"/>
</dbReference>
<dbReference type="GO" id="GO:0003700">
    <property type="term" value="F:DNA-binding transcription factor activity"/>
    <property type="evidence" value="ECO:0000318"/>
    <property type="project" value="GO_Central"/>
</dbReference>
<dbReference type="PANTHER" id="PTHR32096:SF80">
    <property type="entry name" value="WRKY TRANSCRIPTION FACTOR 27-RELATED"/>
    <property type="match status" value="1"/>
</dbReference>
<dbReference type="PROSITE" id="PS50811">
    <property type="entry name" value="WRKY"/>
    <property type="match status" value="1"/>
</dbReference>
<evidence type="ECO:0000259" key="6">
    <source>
        <dbReference type="PROSITE" id="PS50811"/>
    </source>
</evidence>
<keyword evidence="8" id="KW-1185">Reference proteome</keyword>
<organism evidence="7">
    <name type="scientific">Solanum lycopersicum</name>
    <name type="common">Tomato</name>
    <name type="synonym">Lycopersicon esculentum</name>
    <dbReference type="NCBI Taxonomy" id="4081"/>
    <lineage>
        <taxon>Eukaryota</taxon>
        <taxon>Viridiplantae</taxon>
        <taxon>Streptophyta</taxon>
        <taxon>Embryophyta</taxon>
        <taxon>Tracheophyta</taxon>
        <taxon>Spermatophyta</taxon>
        <taxon>Magnoliopsida</taxon>
        <taxon>eudicotyledons</taxon>
        <taxon>Gunneridae</taxon>
        <taxon>Pentapetalae</taxon>
        <taxon>asterids</taxon>
        <taxon>lamiids</taxon>
        <taxon>Solanales</taxon>
        <taxon>Solanaceae</taxon>
        <taxon>Solanoideae</taxon>
        <taxon>Solaneae</taxon>
        <taxon>Solanum</taxon>
        <taxon>Solanum subgen. Lycopersicon</taxon>
    </lineage>
</organism>
<keyword evidence="5" id="KW-0539">Nucleus</keyword>
<keyword evidence="3" id="KW-0238">DNA-binding</keyword>
<sequence>MGDYDRDRGAIEKSCNISIRNNIVAPKLGLKSSHVWNYFDKPLAPSMTSFNGLSEIVSLDFPIARQDRSYDQVIITNQNNNEQLYLHTIQSVQFIQQTVVPQSRTMVACVPPITTPQKCIDLQQQPDIRANIHPNLTFSMKTPLTQSRTRNYYKCSTSKHCEAKKQIEKSPKDENIFVVSCSGGHNHDPPMNRRYLASCNNDSKFKIPKGINSLPKASILNASSSSSMRIKHSRVVTSPIIATKPTLEIGSKNKMVVAVVQNKGDDNIKVNMTEDIFMGIDQLQRATTST</sequence>
<comment type="subcellular location">
    <subcellularLocation>
        <location evidence="1">Nucleus</location>
    </subcellularLocation>
</comment>
<keyword evidence="4" id="KW-0804">Transcription</keyword>
<dbReference type="AlphaFoldDB" id="K4BYC4"/>
<dbReference type="HOGENOM" id="CLU_064604_0_0_1"/>
<protein>
    <recommendedName>
        <fullName evidence="6">WRKY domain-containing protein</fullName>
    </recommendedName>
</protein>
<dbReference type="InterPro" id="IPR003657">
    <property type="entry name" value="WRKY_dom"/>
</dbReference>
<feature type="domain" description="WRKY" evidence="6">
    <location>
        <begin position="150"/>
        <end position="190"/>
    </location>
</feature>
<dbReference type="PaxDb" id="4081-Solyc05g014040.1.1"/>
<dbReference type="SMART" id="SM00774">
    <property type="entry name" value="WRKY"/>
    <property type="match status" value="1"/>
</dbReference>